<protein>
    <submittedName>
        <fullName evidence="2">Uncharacterized protein</fullName>
    </submittedName>
</protein>
<reference evidence="2 3" key="1">
    <citation type="submission" date="2015-09" db="EMBL/GenBank/DDBJ databases">
        <authorList>
            <consortium name="Swine Surveillance"/>
        </authorList>
    </citation>
    <scope>NUCLEOTIDE SEQUENCE [LARGE SCALE GENOMIC DNA]</scope>
    <source>
        <strain evidence="2 3">CECT 7648</strain>
    </source>
</reference>
<keyword evidence="3" id="KW-1185">Reference proteome</keyword>
<evidence type="ECO:0000313" key="3">
    <source>
        <dbReference type="Proteomes" id="UP000054935"/>
    </source>
</evidence>
<name>A0A0P1GRL4_9RHOB</name>
<dbReference type="EMBL" id="CYSE01000002">
    <property type="protein sequence ID" value="CUH77221.1"/>
    <property type="molecule type" value="Genomic_DNA"/>
</dbReference>
<dbReference type="STRING" id="441103.TRN7648_01356"/>
<dbReference type="AlphaFoldDB" id="A0A0P1GRL4"/>
<dbReference type="Proteomes" id="UP000054935">
    <property type="component" value="Unassembled WGS sequence"/>
</dbReference>
<feature type="transmembrane region" description="Helical" evidence="1">
    <location>
        <begin position="20"/>
        <end position="39"/>
    </location>
</feature>
<evidence type="ECO:0000256" key="1">
    <source>
        <dbReference type="SAM" id="Phobius"/>
    </source>
</evidence>
<keyword evidence="1" id="KW-0812">Transmembrane</keyword>
<evidence type="ECO:0000313" key="2">
    <source>
        <dbReference type="EMBL" id="CUH77221.1"/>
    </source>
</evidence>
<accession>A0A0P1GRL4</accession>
<organism evidence="2 3">
    <name type="scientific">Tropicibacter naphthalenivorans</name>
    <dbReference type="NCBI Taxonomy" id="441103"/>
    <lineage>
        <taxon>Bacteria</taxon>
        <taxon>Pseudomonadati</taxon>
        <taxon>Pseudomonadota</taxon>
        <taxon>Alphaproteobacteria</taxon>
        <taxon>Rhodobacterales</taxon>
        <taxon>Roseobacteraceae</taxon>
        <taxon>Tropicibacter</taxon>
    </lineage>
</organism>
<gene>
    <name evidence="2" type="ORF">TRN7648_01356</name>
</gene>
<proteinExistence type="predicted"/>
<dbReference type="RefSeq" id="WP_268811225.1">
    <property type="nucleotide sequence ID" value="NZ_CYSE01000002.1"/>
</dbReference>
<keyword evidence="1" id="KW-1133">Transmembrane helix</keyword>
<sequence>MTEHDKKTLTSFVDLSDRLMPWVAAAGLGLLVVITVSRLV</sequence>
<keyword evidence="1" id="KW-0472">Membrane</keyword>